<evidence type="ECO:0000256" key="6">
    <source>
        <dbReference type="ARBA" id="ARBA00022989"/>
    </source>
</evidence>
<dbReference type="EMBL" id="PTJC01000005">
    <property type="protein sequence ID" value="PPK87344.1"/>
    <property type="molecule type" value="Genomic_DNA"/>
</dbReference>
<evidence type="ECO:0000256" key="10">
    <source>
        <dbReference type="HAMAP-Rule" id="MF_00115"/>
    </source>
</evidence>
<dbReference type="OrthoDB" id="9810350at2"/>
<accession>A0A2S6I764</accession>
<dbReference type="Pfam" id="PF01741">
    <property type="entry name" value="MscL"/>
    <property type="match status" value="1"/>
</dbReference>
<keyword evidence="9 10" id="KW-0407">Ion channel</keyword>
<reference evidence="11 12" key="1">
    <citation type="submission" date="2018-02" db="EMBL/GenBank/DDBJ databases">
        <title>Genomic Encyclopedia of Archaeal and Bacterial Type Strains, Phase II (KMG-II): from individual species to whole genera.</title>
        <authorList>
            <person name="Goeker M."/>
        </authorList>
    </citation>
    <scope>NUCLEOTIDE SEQUENCE [LARGE SCALE GENOMIC DNA]</scope>
    <source>
        <strain evidence="11 12">DSM 29526</strain>
    </source>
</reference>
<dbReference type="PANTHER" id="PTHR30266:SF2">
    <property type="entry name" value="LARGE-CONDUCTANCE MECHANOSENSITIVE CHANNEL"/>
    <property type="match status" value="1"/>
</dbReference>
<evidence type="ECO:0000256" key="9">
    <source>
        <dbReference type="ARBA" id="ARBA00023303"/>
    </source>
</evidence>
<keyword evidence="3 10" id="KW-0813">Transport</keyword>
<dbReference type="Proteomes" id="UP000237662">
    <property type="component" value="Unassembled WGS sequence"/>
</dbReference>
<keyword evidence="8 10" id="KW-0472">Membrane</keyword>
<name>A0A2S6I764_9BACT</name>
<evidence type="ECO:0000256" key="8">
    <source>
        <dbReference type="ARBA" id="ARBA00023136"/>
    </source>
</evidence>
<evidence type="ECO:0000313" key="11">
    <source>
        <dbReference type="EMBL" id="PPK87344.1"/>
    </source>
</evidence>
<dbReference type="PRINTS" id="PR01264">
    <property type="entry name" value="MECHCHANNEL"/>
</dbReference>
<keyword evidence="5 10" id="KW-0812">Transmembrane</keyword>
<gene>
    <name evidence="10" type="primary">mscL</name>
    <name evidence="11" type="ORF">CLV84_0284</name>
</gene>
<feature type="transmembrane region" description="Helical" evidence="10">
    <location>
        <begin position="79"/>
        <end position="103"/>
    </location>
</feature>
<evidence type="ECO:0000256" key="1">
    <source>
        <dbReference type="ARBA" id="ARBA00004651"/>
    </source>
</evidence>
<keyword evidence="6 10" id="KW-1133">Transmembrane helix</keyword>
<sequence length="152" mass="16600">MASFFTEFKKFAVKGNMIDLAVGVVIGASFNKIVDVLVKQVITPPLGYLTTGIELADLAWVIREPVTDSAGEVVDPGVVIGYGLFLETLIDFMIIALVLFLIIRGINILREEAEDPGNKTVPTPKDIQLLTDIRDEMRRMNDAPQASSQPPA</sequence>
<dbReference type="HAMAP" id="MF_00115">
    <property type="entry name" value="MscL"/>
    <property type="match status" value="1"/>
</dbReference>
<dbReference type="GO" id="GO:0005886">
    <property type="term" value="C:plasma membrane"/>
    <property type="evidence" value="ECO:0007669"/>
    <property type="project" value="UniProtKB-SubCell"/>
</dbReference>
<dbReference type="PROSITE" id="PS01327">
    <property type="entry name" value="MSCL"/>
    <property type="match status" value="1"/>
</dbReference>
<evidence type="ECO:0000256" key="3">
    <source>
        <dbReference type="ARBA" id="ARBA00022448"/>
    </source>
</evidence>
<evidence type="ECO:0000313" key="12">
    <source>
        <dbReference type="Proteomes" id="UP000237662"/>
    </source>
</evidence>
<comment type="subunit">
    <text evidence="10">Homopentamer.</text>
</comment>
<keyword evidence="4 10" id="KW-1003">Cell membrane</keyword>
<proteinExistence type="inferred from homology"/>
<comment type="similarity">
    <text evidence="2 10">Belongs to the MscL family.</text>
</comment>
<dbReference type="InterPro" id="IPR037673">
    <property type="entry name" value="MSC/AndL"/>
</dbReference>
<dbReference type="NCBIfam" id="TIGR00220">
    <property type="entry name" value="mscL"/>
    <property type="match status" value="1"/>
</dbReference>
<evidence type="ECO:0000256" key="7">
    <source>
        <dbReference type="ARBA" id="ARBA00023065"/>
    </source>
</evidence>
<protein>
    <recommendedName>
        <fullName evidence="10">Large-conductance mechanosensitive channel</fullName>
    </recommendedName>
</protein>
<comment type="caution">
    <text evidence="11">The sequence shown here is derived from an EMBL/GenBank/DDBJ whole genome shotgun (WGS) entry which is preliminary data.</text>
</comment>
<dbReference type="Gene3D" id="1.10.1200.120">
    <property type="entry name" value="Large-conductance mechanosensitive channel, MscL, domain 1"/>
    <property type="match status" value="1"/>
</dbReference>
<evidence type="ECO:0000256" key="2">
    <source>
        <dbReference type="ARBA" id="ARBA00007254"/>
    </source>
</evidence>
<comment type="subcellular location">
    <subcellularLocation>
        <location evidence="1 10">Cell membrane</location>
        <topology evidence="1 10">Multi-pass membrane protein</topology>
    </subcellularLocation>
</comment>
<keyword evidence="7 10" id="KW-0406">Ion transport</keyword>
<evidence type="ECO:0000256" key="5">
    <source>
        <dbReference type="ARBA" id="ARBA00022692"/>
    </source>
</evidence>
<comment type="caution">
    <text evidence="10">Lacks conserved residue(s) required for the propagation of feature annotation.</text>
</comment>
<dbReference type="InterPro" id="IPR019823">
    <property type="entry name" value="Mechanosensitive_channel_CS"/>
</dbReference>
<comment type="function">
    <text evidence="10">Channel that opens in response to stretch forces in the membrane lipid bilayer. May participate in the regulation of osmotic pressure changes within the cell.</text>
</comment>
<dbReference type="PANTHER" id="PTHR30266">
    <property type="entry name" value="MECHANOSENSITIVE CHANNEL MSCL"/>
    <property type="match status" value="1"/>
</dbReference>
<dbReference type="AlphaFoldDB" id="A0A2S6I764"/>
<dbReference type="SUPFAM" id="SSF81330">
    <property type="entry name" value="Gated mechanosensitive channel"/>
    <property type="match status" value="1"/>
</dbReference>
<dbReference type="InterPro" id="IPR001185">
    <property type="entry name" value="MS_channel"/>
</dbReference>
<dbReference type="GO" id="GO:0008381">
    <property type="term" value="F:mechanosensitive monoatomic ion channel activity"/>
    <property type="evidence" value="ECO:0007669"/>
    <property type="project" value="UniProtKB-UniRule"/>
</dbReference>
<dbReference type="InterPro" id="IPR036019">
    <property type="entry name" value="MscL_channel"/>
</dbReference>
<evidence type="ECO:0000256" key="4">
    <source>
        <dbReference type="ARBA" id="ARBA00022475"/>
    </source>
</evidence>
<organism evidence="11 12">
    <name type="scientific">Neolewinella xylanilytica</name>
    <dbReference type="NCBI Taxonomy" id="1514080"/>
    <lineage>
        <taxon>Bacteria</taxon>
        <taxon>Pseudomonadati</taxon>
        <taxon>Bacteroidota</taxon>
        <taxon>Saprospiria</taxon>
        <taxon>Saprospirales</taxon>
        <taxon>Lewinellaceae</taxon>
        <taxon>Neolewinella</taxon>
    </lineage>
</organism>
<dbReference type="RefSeq" id="WP_104417958.1">
    <property type="nucleotide sequence ID" value="NZ_PTJC01000005.1"/>
</dbReference>
<keyword evidence="12" id="KW-1185">Reference proteome</keyword>